<name>A0ABU5Q9J6_9BACT</name>
<comment type="caution">
    <text evidence="1">The sequence shown here is derived from an EMBL/GenBank/DDBJ whole genome shotgun (WGS) entry which is preliminary data.</text>
</comment>
<protein>
    <submittedName>
        <fullName evidence="1">Uncharacterized protein</fullName>
    </submittedName>
</protein>
<proteinExistence type="predicted"/>
<organism evidence="1 2">
    <name type="scientific">Arcicella rigui</name>
    <dbReference type="NCBI Taxonomy" id="797020"/>
    <lineage>
        <taxon>Bacteria</taxon>
        <taxon>Pseudomonadati</taxon>
        <taxon>Bacteroidota</taxon>
        <taxon>Cytophagia</taxon>
        <taxon>Cytophagales</taxon>
        <taxon>Flectobacillaceae</taxon>
        <taxon>Arcicella</taxon>
    </lineage>
</organism>
<gene>
    <name evidence="1" type="ORF">VB248_09665</name>
</gene>
<dbReference type="EMBL" id="JAYFUM010000009">
    <property type="protein sequence ID" value="MEA5139403.1"/>
    <property type="molecule type" value="Genomic_DNA"/>
</dbReference>
<evidence type="ECO:0000313" key="2">
    <source>
        <dbReference type="Proteomes" id="UP001302949"/>
    </source>
</evidence>
<reference evidence="1 2" key="1">
    <citation type="submission" date="2023-12" db="EMBL/GenBank/DDBJ databases">
        <title>Novel species of the genus Arcicella isolated from rivers.</title>
        <authorList>
            <person name="Lu H."/>
        </authorList>
    </citation>
    <scope>NUCLEOTIDE SEQUENCE [LARGE SCALE GENOMIC DNA]</scope>
    <source>
        <strain evidence="1 2">KCTC 23307</strain>
    </source>
</reference>
<keyword evidence="2" id="KW-1185">Reference proteome</keyword>
<accession>A0ABU5Q9J6</accession>
<evidence type="ECO:0000313" key="1">
    <source>
        <dbReference type="EMBL" id="MEA5139403.1"/>
    </source>
</evidence>
<sequence>MSEFKKYRRKQIAELRPFVEGEILPEKVSISKADRDGGSPKIGDMIARNPINHDDQWLVAKQYFEDNFELFE</sequence>
<dbReference type="RefSeq" id="WP_323296565.1">
    <property type="nucleotide sequence ID" value="NZ_JAYFUM010000009.1"/>
</dbReference>
<dbReference type="Proteomes" id="UP001302949">
    <property type="component" value="Unassembled WGS sequence"/>
</dbReference>